<keyword evidence="10" id="KW-0472">Membrane</keyword>
<proteinExistence type="predicted"/>
<keyword evidence="10" id="KW-0812">Transmembrane</keyword>
<evidence type="ECO:0000313" key="15">
    <source>
        <dbReference type="Proteomes" id="UP000245207"/>
    </source>
</evidence>
<dbReference type="CDD" id="cd23509">
    <property type="entry name" value="Gnk2-like"/>
    <property type="match status" value="2"/>
</dbReference>
<evidence type="ECO:0000256" key="10">
    <source>
        <dbReference type="SAM" id="Phobius"/>
    </source>
</evidence>
<evidence type="ECO:0000259" key="12">
    <source>
        <dbReference type="PROSITE" id="PS50011"/>
    </source>
</evidence>
<evidence type="ECO:0000256" key="2">
    <source>
        <dbReference type="ARBA" id="ARBA00022679"/>
    </source>
</evidence>
<feature type="domain" description="Gnk2-homologous" evidence="13">
    <location>
        <begin position="149"/>
        <end position="254"/>
    </location>
</feature>
<evidence type="ECO:0000313" key="14">
    <source>
        <dbReference type="EMBL" id="PWA68161.1"/>
    </source>
</evidence>
<dbReference type="AlphaFoldDB" id="A0A2U1N3T4"/>
<organism evidence="14 15">
    <name type="scientific">Artemisia annua</name>
    <name type="common">Sweet wormwood</name>
    <dbReference type="NCBI Taxonomy" id="35608"/>
    <lineage>
        <taxon>Eukaryota</taxon>
        <taxon>Viridiplantae</taxon>
        <taxon>Streptophyta</taxon>
        <taxon>Embryophyta</taxon>
        <taxon>Tracheophyta</taxon>
        <taxon>Spermatophyta</taxon>
        <taxon>Magnoliopsida</taxon>
        <taxon>eudicotyledons</taxon>
        <taxon>Gunneridae</taxon>
        <taxon>Pentapetalae</taxon>
        <taxon>asterids</taxon>
        <taxon>campanulids</taxon>
        <taxon>Asterales</taxon>
        <taxon>Asteraceae</taxon>
        <taxon>Asteroideae</taxon>
        <taxon>Anthemideae</taxon>
        <taxon>Artemisiinae</taxon>
        <taxon>Artemisia</taxon>
    </lineage>
</organism>
<evidence type="ECO:0000259" key="13">
    <source>
        <dbReference type="PROSITE" id="PS51473"/>
    </source>
</evidence>
<dbReference type="PROSITE" id="PS51473">
    <property type="entry name" value="GNK2"/>
    <property type="match status" value="2"/>
</dbReference>
<dbReference type="GO" id="GO:0004674">
    <property type="term" value="F:protein serine/threonine kinase activity"/>
    <property type="evidence" value="ECO:0007669"/>
    <property type="project" value="UniProtKB-KW"/>
</dbReference>
<name>A0A2U1N3T4_ARTAN</name>
<dbReference type="Pfam" id="PF07714">
    <property type="entry name" value="PK_Tyr_Ser-Thr"/>
    <property type="match status" value="1"/>
</dbReference>
<feature type="binding site" evidence="9">
    <location>
        <position position="381"/>
    </location>
    <ligand>
        <name>ATP</name>
        <dbReference type="ChEBI" id="CHEBI:30616"/>
    </ligand>
</feature>
<feature type="signal peptide" evidence="11">
    <location>
        <begin position="1"/>
        <end position="33"/>
    </location>
</feature>
<evidence type="ECO:0000256" key="5">
    <source>
        <dbReference type="ARBA" id="ARBA00022741"/>
    </source>
</evidence>
<dbReference type="EMBL" id="PKPP01003693">
    <property type="protein sequence ID" value="PWA68161.1"/>
    <property type="molecule type" value="Genomic_DNA"/>
</dbReference>
<dbReference type="STRING" id="35608.A0A2U1N3T4"/>
<protein>
    <submittedName>
        <fullName evidence="14">Gnk2-like domain-containing protein</fullName>
    </submittedName>
</protein>
<keyword evidence="2" id="KW-0808">Transferase</keyword>
<dbReference type="PANTHER" id="PTHR47973">
    <property type="entry name" value="CYSTEINE-RICH RECEPTOR-LIKE PROTEIN KINASE 3"/>
    <property type="match status" value="1"/>
</dbReference>
<dbReference type="OrthoDB" id="4062651at2759"/>
<keyword evidence="5 9" id="KW-0547">Nucleotide-binding</keyword>
<dbReference type="InterPro" id="IPR002902">
    <property type="entry name" value="GNK2"/>
</dbReference>
<evidence type="ECO:0000256" key="6">
    <source>
        <dbReference type="ARBA" id="ARBA00022777"/>
    </source>
</evidence>
<dbReference type="Gene3D" id="3.30.200.20">
    <property type="entry name" value="Phosphorylase Kinase, domain 1"/>
    <property type="match status" value="1"/>
</dbReference>
<sequence length="544" mass="60423">MNIKEVQKNWFSWQLAGLLIVVMLVSMGEPVTSQSSGRNSTLMRYYCSLYQGISAEYFLSNLNTTLSSLRHQLLIDGLRYAVARTLLNGESVWGLASCREYVSHANCVACFDYAVAQLKVCGLGNGAHAFYNDCDVRYENNNFYADANIRAGVVICGNTTSPQAIEFRRTTEHLLSDLRTAAPRTSNYYAASTRKITNGNGTVYAIAQCNLNLSQTVCKDCLNSRYSSLDGCLPGPTGRAIDNGCFMRYSSTPFFGQNQTTDITPFLGDGEDSDLLDYSVLILGDSRKKWSIIGCVVGGVCFLFLVLSFFLWRLRSKSKSSSHRDKSTGSTELLQGPTRYTYDDLKIATDNFSDKYKLGGGIFGEVYKGTLKDGDTIAIKKTVMAFTRGKIHIDDELKIICNVHHRHLIRLLGYCTKGQLLFLVHEYMKNGSLDQLLYVSTSHPAWNLYESGTHLNLMDDRLDPNEYYEEDAKKIIEIALMCTQSPASARPAMSEVVALLSDKSVDEMPSVRPAFHEDGVQIQVDNLRSLNSNATASSVNVSAR</sequence>
<dbReference type="Proteomes" id="UP000245207">
    <property type="component" value="Unassembled WGS sequence"/>
</dbReference>
<keyword evidence="1" id="KW-0723">Serine/threonine-protein kinase</keyword>
<dbReference type="PROSITE" id="PS00107">
    <property type="entry name" value="PROTEIN_KINASE_ATP"/>
    <property type="match status" value="1"/>
</dbReference>
<keyword evidence="10" id="KW-1133">Transmembrane helix</keyword>
<feature type="transmembrane region" description="Helical" evidence="10">
    <location>
        <begin position="290"/>
        <end position="312"/>
    </location>
</feature>
<keyword evidence="8" id="KW-0675">Receptor</keyword>
<dbReference type="Gene3D" id="3.30.430.20">
    <property type="entry name" value="Gnk2 domain, C-X8-C-X2-C motif"/>
    <property type="match status" value="2"/>
</dbReference>
<dbReference type="InterPro" id="IPR017441">
    <property type="entry name" value="Protein_kinase_ATP_BS"/>
</dbReference>
<comment type="caution">
    <text evidence="14">The sequence shown here is derived from an EMBL/GenBank/DDBJ whole genome shotgun (WGS) entry which is preliminary data.</text>
</comment>
<keyword evidence="4" id="KW-0677">Repeat</keyword>
<keyword evidence="15" id="KW-1185">Reference proteome</keyword>
<keyword evidence="3 11" id="KW-0732">Signal</keyword>
<evidence type="ECO:0000256" key="1">
    <source>
        <dbReference type="ARBA" id="ARBA00022527"/>
    </source>
</evidence>
<accession>A0A2U1N3T4</accession>
<dbReference type="InterPro" id="IPR001245">
    <property type="entry name" value="Ser-Thr/Tyr_kinase_cat_dom"/>
</dbReference>
<evidence type="ECO:0000256" key="9">
    <source>
        <dbReference type="PROSITE-ProRule" id="PRU10141"/>
    </source>
</evidence>
<keyword evidence="6" id="KW-0418">Kinase</keyword>
<evidence type="ECO:0000256" key="11">
    <source>
        <dbReference type="SAM" id="SignalP"/>
    </source>
</evidence>
<evidence type="ECO:0000256" key="8">
    <source>
        <dbReference type="ARBA" id="ARBA00023170"/>
    </source>
</evidence>
<dbReference type="InterPro" id="IPR011009">
    <property type="entry name" value="Kinase-like_dom_sf"/>
</dbReference>
<dbReference type="InterPro" id="IPR000719">
    <property type="entry name" value="Prot_kinase_dom"/>
</dbReference>
<feature type="domain" description="Gnk2-homologous" evidence="13">
    <location>
        <begin position="40"/>
        <end position="143"/>
    </location>
</feature>
<reference evidence="14 15" key="1">
    <citation type="journal article" date="2018" name="Mol. Plant">
        <title>The genome of Artemisia annua provides insight into the evolution of Asteraceae family and artemisinin biosynthesis.</title>
        <authorList>
            <person name="Shen Q."/>
            <person name="Zhang L."/>
            <person name="Liao Z."/>
            <person name="Wang S."/>
            <person name="Yan T."/>
            <person name="Shi P."/>
            <person name="Liu M."/>
            <person name="Fu X."/>
            <person name="Pan Q."/>
            <person name="Wang Y."/>
            <person name="Lv Z."/>
            <person name="Lu X."/>
            <person name="Zhang F."/>
            <person name="Jiang W."/>
            <person name="Ma Y."/>
            <person name="Chen M."/>
            <person name="Hao X."/>
            <person name="Li L."/>
            <person name="Tang Y."/>
            <person name="Lv G."/>
            <person name="Zhou Y."/>
            <person name="Sun X."/>
            <person name="Brodelius P.E."/>
            <person name="Rose J.K.C."/>
            <person name="Tang K."/>
        </authorList>
    </citation>
    <scope>NUCLEOTIDE SEQUENCE [LARGE SCALE GENOMIC DNA]</scope>
    <source>
        <strain evidence="15">cv. Huhao1</strain>
        <tissue evidence="14">Leaf</tissue>
    </source>
</reference>
<dbReference type="Gene3D" id="1.10.510.10">
    <property type="entry name" value="Transferase(Phosphotransferase) domain 1"/>
    <property type="match status" value="1"/>
</dbReference>
<dbReference type="SUPFAM" id="SSF56112">
    <property type="entry name" value="Protein kinase-like (PK-like)"/>
    <property type="match status" value="1"/>
</dbReference>
<dbReference type="InterPro" id="IPR052059">
    <property type="entry name" value="CR_Ser/Thr_kinase"/>
</dbReference>
<dbReference type="Pfam" id="PF01657">
    <property type="entry name" value="Stress-antifung"/>
    <property type="match status" value="2"/>
</dbReference>
<dbReference type="GO" id="GO:0005524">
    <property type="term" value="F:ATP binding"/>
    <property type="evidence" value="ECO:0007669"/>
    <property type="project" value="UniProtKB-UniRule"/>
</dbReference>
<feature type="domain" description="Protein kinase" evidence="12">
    <location>
        <begin position="352"/>
        <end position="544"/>
    </location>
</feature>
<dbReference type="PROSITE" id="PS50011">
    <property type="entry name" value="PROTEIN_KINASE_DOM"/>
    <property type="match status" value="1"/>
</dbReference>
<keyword evidence="7 9" id="KW-0067">ATP-binding</keyword>
<evidence type="ECO:0000256" key="3">
    <source>
        <dbReference type="ARBA" id="ARBA00022729"/>
    </source>
</evidence>
<evidence type="ECO:0000256" key="4">
    <source>
        <dbReference type="ARBA" id="ARBA00022737"/>
    </source>
</evidence>
<evidence type="ECO:0000256" key="7">
    <source>
        <dbReference type="ARBA" id="ARBA00022840"/>
    </source>
</evidence>
<dbReference type="InterPro" id="IPR038408">
    <property type="entry name" value="GNK2_sf"/>
</dbReference>
<gene>
    <name evidence="14" type="ORF">CTI12_AA311150</name>
</gene>
<feature type="chain" id="PRO_5015557746" evidence="11">
    <location>
        <begin position="34"/>
        <end position="544"/>
    </location>
</feature>